<proteinExistence type="predicted"/>
<protein>
    <submittedName>
        <fullName evidence="1">Uncharacterized protein</fullName>
    </submittedName>
</protein>
<dbReference type="EMBL" id="GBXM01048356">
    <property type="protein sequence ID" value="JAH60221.1"/>
    <property type="molecule type" value="Transcribed_RNA"/>
</dbReference>
<name>A0A0E9UC45_ANGAN</name>
<dbReference type="EMBL" id="GBXM01045817">
    <property type="protein sequence ID" value="JAH62760.1"/>
    <property type="molecule type" value="Transcribed_RNA"/>
</dbReference>
<reference evidence="1" key="2">
    <citation type="journal article" date="2015" name="Fish Shellfish Immunol.">
        <title>Early steps in the European eel (Anguilla anguilla)-Vibrio vulnificus interaction in the gills: Role of the RtxA13 toxin.</title>
        <authorList>
            <person name="Callol A."/>
            <person name="Pajuelo D."/>
            <person name="Ebbesson L."/>
            <person name="Teles M."/>
            <person name="MacKenzie S."/>
            <person name="Amaro C."/>
        </authorList>
    </citation>
    <scope>NUCLEOTIDE SEQUENCE</scope>
</reference>
<accession>A0A0E9UC45</accession>
<organism evidence="1">
    <name type="scientific">Anguilla anguilla</name>
    <name type="common">European freshwater eel</name>
    <name type="synonym">Muraena anguilla</name>
    <dbReference type="NCBI Taxonomy" id="7936"/>
    <lineage>
        <taxon>Eukaryota</taxon>
        <taxon>Metazoa</taxon>
        <taxon>Chordata</taxon>
        <taxon>Craniata</taxon>
        <taxon>Vertebrata</taxon>
        <taxon>Euteleostomi</taxon>
        <taxon>Actinopterygii</taxon>
        <taxon>Neopterygii</taxon>
        <taxon>Teleostei</taxon>
        <taxon>Anguilliformes</taxon>
        <taxon>Anguillidae</taxon>
        <taxon>Anguilla</taxon>
    </lineage>
</organism>
<sequence length="17" mass="2049">MLISRRILYSPAPVIYR</sequence>
<evidence type="ECO:0000313" key="1">
    <source>
        <dbReference type="EMBL" id="JAH62760.1"/>
    </source>
</evidence>
<reference evidence="1" key="1">
    <citation type="submission" date="2014-11" db="EMBL/GenBank/DDBJ databases">
        <authorList>
            <person name="Amaro Gonzalez C."/>
        </authorList>
    </citation>
    <scope>NUCLEOTIDE SEQUENCE</scope>
</reference>
<dbReference type="AlphaFoldDB" id="A0A0E9UC45"/>